<dbReference type="AlphaFoldDB" id="A0A9P0JZP1"/>
<feature type="region of interest" description="Disordered" evidence="1">
    <location>
        <begin position="38"/>
        <end position="242"/>
    </location>
</feature>
<feature type="compositionally biased region" description="Polar residues" evidence="1">
    <location>
        <begin position="7"/>
        <end position="16"/>
    </location>
</feature>
<feature type="region of interest" description="Disordered" evidence="1">
    <location>
        <begin position="1"/>
        <end position="20"/>
    </location>
</feature>
<organism evidence="2 3">
    <name type="scientific">Acanthoscelides obtectus</name>
    <name type="common">Bean weevil</name>
    <name type="synonym">Bruchus obtectus</name>
    <dbReference type="NCBI Taxonomy" id="200917"/>
    <lineage>
        <taxon>Eukaryota</taxon>
        <taxon>Metazoa</taxon>
        <taxon>Ecdysozoa</taxon>
        <taxon>Arthropoda</taxon>
        <taxon>Hexapoda</taxon>
        <taxon>Insecta</taxon>
        <taxon>Pterygota</taxon>
        <taxon>Neoptera</taxon>
        <taxon>Endopterygota</taxon>
        <taxon>Coleoptera</taxon>
        <taxon>Polyphaga</taxon>
        <taxon>Cucujiformia</taxon>
        <taxon>Chrysomeloidea</taxon>
        <taxon>Chrysomelidae</taxon>
        <taxon>Bruchinae</taxon>
        <taxon>Bruchini</taxon>
        <taxon>Acanthoscelides</taxon>
    </lineage>
</organism>
<protein>
    <submittedName>
        <fullName evidence="2">Uncharacterized protein</fullName>
    </submittedName>
</protein>
<feature type="compositionally biased region" description="Low complexity" evidence="1">
    <location>
        <begin position="108"/>
        <end position="121"/>
    </location>
</feature>
<evidence type="ECO:0000313" key="2">
    <source>
        <dbReference type="EMBL" id="CAH1960763.1"/>
    </source>
</evidence>
<proteinExistence type="predicted"/>
<accession>A0A9P0JZP1</accession>
<comment type="caution">
    <text evidence="2">The sequence shown here is derived from an EMBL/GenBank/DDBJ whole genome shotgun (WGS) entry which is preliminary data.</text>
</comment>
<evidence type="ECO:0000256" key="1">
    <source>
        <dbReference type="SAM" id="MobiDB-lite"/>
    </source>
</evidence>
<feature type="compositionally biased region" description="Low complexity" evidence="1">
    <location>
        <begin position="192"/>
        <end position="205"/>
    </location>
</feature>
<feature type="compositionally biased region" description="Acidic residues" evidence="1">
    <location>
        <begin position="227"/>
        <end position="238"/>
    </location>
</feature>
<dbReference type="Proteomes" id="UP001152888">
    <property type="component" value="Unassembled WGS sequence"/>
</dbReference>
<sequence>MAVNVGSMASSSNSKYISPVKFPEMDSDEEICFNNEPQMGRTVEASGNEGNGEGPRPKKKVRFSIGIEVNGEGPSTLEETEDTPDIECSGEGPSTLEETEDTPEKDTSIITILSSPISVASSPPPPSEVAGIEGNGEGPSTLEETEDTPGIEGNGEGPSTLEETEDTPGIEGNGEGPSTLEEAEDTPEKDTSIITILSSPISVASSPPPPSEVAGIEGNGEGPSTLEETEDTPDDPEDDDRRQVLEIFTYTYTLLVLKK</sequence>
<name>A0A9P0JZP1_ACAOB</name>
<dbReference type="EMBL" id="CAKOFQ010006689">
    <property type="protein sequence ID" value="CAH1960763.1"/>
    <property type="molecule type" value="Genomic_DNA"/>
</dbReference>
<gene>
    <name evidence="2" type="ORF">ACAOBT_LOCUS3782</name>
</gene>
<keyword evidence="3" id="KW-1185">Reference proteome</keyword>
<reference evidence="2" key="1">
    <citation type="submission" date="2022-03" db="EMBL/GenBank/DDBJ databases">
        <authorList>
            <person name="Sayadi A."/>
        </authorList>
    </citation>
    <scope>NUCLEOTIDE SEQUENCE</scope>
</reference>
<evidence type="ECO:0000313" key="3">
    <source>
        <dbReference type="Proteomes" id="UP001152888"/>
    </source>
</evidence>